<evidence type="ECO:0000313" key="2">
    <source>
        <dbReference type="Proteomes" id="UP000198736"/>
    </source>
</evidence>
<name>A0A0S4LRZ3_9BACT</name>
<evidence type="ECO:0000313" key="1">
    <source>
        <dbReference type="EMBL" id="CUS39336.1"/>
    </source>
</evidence>
<dbReference type="AlphaFoldDB" id="A0A0S4LRZ3"/>
<accession>A0A0S4LRZ3</accession>
<sequence>MRNGRMNVMDEETKRAIDDLITASPKSSPISEKEIASTRGDKQLLKLLERCCQDGGDIPFPSEFDPIFEKLSFTAKSLTPDQRRTAWSEFETEHDVTFGWAEKQGIALWYRDHDVLDHAAAVYEDLHRDARTTSEVDKSYLLETMGVYAQLGEYERVRELLVHVKEAYEAKEVDREFYEAGLGYVAEAARSYSGIESEDDAGIRNTLLVYIHELESDRENARLEISRLQSGVLFKEERQAAIEWLNQNLGQLVRVLSPDAKESLIEAVLNSRSPTLQIEQCRSIPQGFGRAVEAEFNEKVWDIVKSKLDEAIKRRFSFVRYDLSINNIYRILADEGSGKTSEVRLASRPYIIELLGQDILANLERNRLNTLSTHFTDARHGSRGGRKYTVKRLNQFLDDIGVLKPNGWIYGFLQQLQLGRPKAK</sequence>
<keyword evidence="2" id="KW-1185">Reference proteome</keyword>
<dbReference type="STRING" id="1742973.COMA2_70086"/>
<gene>
    <name evidence="1" type="ORF">COMA2_70086</name>
</gene>
<reference evidence="2" key="1">
    <citation type="submission" date="2015-10" db="EMBL/GenBank/DDBJ databases">
        <authorList>
            <person name="Luecker S."/>
            <person name="Luecker S."/>
        </authorList>
    </citation>
    <scope>NUCLEOTIDE SEQUENCE [LARGE SCALE GENOMIC DNA]</scope>
</reference>
<proteinExistence type="predicted"/>
<dbReference type="EMBL" id="CZPZ01000034">
    <property type="protein sequence ID" value="CUS39336.1"/>
    <property type="molecule type" value="Genomic_DNA"/>
</dbReference>
<organism evidence="1 2">
    <name type="scientific">Candidatus Nitrospira nitrificans</name>
    <dbReference type="NCBI Taxonomy" id="1742973"/>
    <lineage>
        <taxon>Bacteria</taxon>
        <taxon>Pseudomonadati</taxon>
        <taxon>Nitrospirota</taxon>
        <taxon>Nitrospiria</taxon>
        <taxon>Nitrospirales</taxon>
        <taxon>Nitrospiraceae</taxon>
        <taxon>Nitrospira</taxon>
    </lineage>
</organism>
<dbReference type="Proteomes" id="UP000198736">
    <property type="component" value="Unassembled WGS sequence"/>
</dbReference>
<protein>
    <submittedName>
        <fullName evidence="1">Uncharacterized protein</fullName>
    </submittedName>
</protein>